<gene>
    <name evidence="1" type="ORF">Tci_447938</name>
</gene>
<comment type="caution">
    <text evidence="1">The sequence shown here is derived from an EMBL/GenBank/DDBJ whole genome shotgun (WGS) entry which is preliminary data.</text>
</comment>
<organism evidence="1">
    <name type="scientific">Tanacetum cinerariifolium</name>
    <name type="common">Dalmatian daisy</name>
    <name type="synonym">Chrysanthemum cinerariifolium</name>
    <dbReference type="NCBI Taxonomy" id="118510"/>
    <lineage>
        <taxon>Eukaryota</taxon>
        <taxon>Viridiplantae</taxon>
        <taxon>Streptophyta</taxon>
        <taxon>Embryophyta</taxon>
        <taxon>Tracheophyta</taxon>
        <taxon>Spermatophyta</taxon>
        <taxon>Magnoliopsida</taxon>
        <taxon>eudicotyledons</taxon>
        <taxon>Gunneridae</taxon>
        <taxon>Pentapetalae</taxon>
        <taxon>asterids</taxon>
        <taxon>campanulids</taxon>
        <taxon>Asterales</taxon>
        <taxon>Asteraceae</taxon>
        <taxon>Asteroideae</taxon>
        <taxon>Anthemideae</taxon>
        <taxon>Anthemidinae</taxon>
        <taxon>Tanacetum</taxon>
    </lineage>
</organism>
<accession>A0A699HVQ7</accession>
<dbReference type="AlphaFoldDB" id="A0A699HVQ7"/>
<reference evidence="1" key="1">
    <citation type="journal article" date="2019" name="Sci. Rep.">
        <title>Draft genome of Tanacetum cinerariifolium, the natural source of mosquito coil.</title>
        <authorList>
            <person name="Yamashiro T."/>
            <person name="Shiraishi A."/>
            <person name="Satake H."/>
            <person name="Nakayama K."/>
        </authorList>
    </citation>
    <scope>NUCLEOTIDE SEQUENCE</scope>
</reference>
<proteinExistence type="predicted"/>
<name>A0A699HVQ7_TANCI</name>
<evidence type="ECO:0000313" key="1">
    <source>
        <dbReference type="EMBL" id="GEY75964.1"/>
    </source>
</evidence>
<protein>
    <submittedName>
        <fullName evidence="1">Ribonuclease H-like domain-containing protein</fullName>
    </submittedName>
</protein>
<sequence>MFLSQRKYAIEILERAHMVNYNPSRTLVETESKLGDDVQHVCLYMHDPREPHFSALKRFLSWIRHMVAERYAVLGVDLYAFSCEV</sequence>
<dbReference type="EMBL" id="BKCJ010207037">
    <property type="protein sequence ID" value="GEY75964.1"/>
    <property type="molecule type" value="Genomic_DNA"/>
</dbReference>
<feature type="non-terminal residue" evidence="1">
    <location>
        <position position="1"/>
    </location>
</feature>